<evidence type="ECO:0000256" key="10">
    <source>
        <dbReference type="ARBA" id="ARBA00023242"/>
    </source>
</evidence>
<dbReference type="SUPFAM" id="SSF46785">
    <property type="entry name" value="Winged helix' DNA-binding domain"/>
    <property type="match status" value="1"/>
</dbReference>
<keyword evidence="2" id="KW-0217">Developmental protein</keyword>
<feature type="compositionally biased region" description="Polar residues" evidence="12">
    <location>
        <begin position="16"/>
        <end position="34"/>
    </location>
</feature>
<protein>
    <submittedName>
        <fullName evidence="14">Spermatid-specific linker histone H1-like protein</fullName>
    </submittedName>
</protein>
<comment type="function">
    <text evidence="11">DNA-binding protein that may be implicated in chromatin remodeling and/or transcriptional regulation during spermiogenesis, the process of spermatid maturation into spermatozoa.</text>
</comment>
<evidence type="ECO:0000256" key="9">
    <source>
        <dbReference type="ARBA" id="ARBA00023163"/>
    </source>
</evidence>
<comment type="caution">
    <text evidence="14">The sequence shown here is derived from an EMBL/GenBank/DDBJ whole genome shotgun (WGS) entry which is preliminary data.</text>
</comment>
<evidence type="ECO:0000256" key="8">
    <source>
        <dbReference type="ARBA" id="ARBA00023125"/>
    </source>
</evidence>
<accession>A0A8J6ACW6</accession>
<feature type="compositionally biased region" description="Basic residues" evidence="12">
    <location>
        <begin position="158"/>
        <end position="175"/>
    </location>
</feature>
<reference evidence="14" key="1">
    <citation type="journal article" date="2021" name="Evol. Appl.">
        <title>The genome of the Pyrenean desman and the effects of bottlenecks and inbreeding on the genomic landscape of an endangered species.</title>
        <authorList>
            <person name="Escoda L."/>
            <person name="Castresana J."/>
        </authorList>
    </citation>
    <scope>NUCLEOTIDE SEQUENCE</scope>
    <source>
        <strain evidence="14">IBE-C5619</strain>
    </source>
</reference>
<dbReference type="Pfam" id="PF00538">
    <property type="entry name" value="Linker_histone"/>
    <property type="match status" value="1"/>
</dbReference>
<keyword evidence="4" id="KW-0221">Differentiation</keyword>
<name>A0A8J6ACW6_GALPY</name>
<dbReference type="EMBL" id="JAGFMF010011632">
    <property type="protein sequence ID" value="KAG8518428.1"/>
    <property type="molecule type" value="Genomic_DNA"/>
</dbReference>
<evidence type="ECO:0000256" key="7">
    <source>
        <dbReference type="ARBA" id="ARBA00023015"/>
    </source>
</evidence>
<keyword evidence="9" id="KW-0804">Transcription</keyword>
<keyword evidence="15" id="KW-1185">Reference proteome</keyword>
<dbReference type="GO" id="GO:0006334">
    <property type="term" value="P:nucleosome assembly"/>
    <property type="evidence" value="ECO:0007669"/>
    <property type="project" value="InterPro"/>
</dbReference>
<dbReference type="OrthoDB" id="10070184at2759"/>
<feature type="region of interest" description="Disordered" evidence="12">
    <location>
        <begin position="136"/>
        <end position="175"/>
    </location>
</feature>
<feature type="compositionally biased region" description="Basic residues" evidence="12">
    <location>
        <begin position="136"/>
        <end position="148"/>
    </location>
</feature>
<dbReference type="SMART" id="SM00526">
    <property type="entry name" value="H15"/>
    <property type="match status" value="1"/>
</dbReference>
<dbReference type="GO" id="GO:0007283">
    <property type="term" value="P:spermatogenesis"/>
    <property type="evidence" value="ECO:0007669"/>
    <property type="project" value="UniProtKB-KW"/>
</dbReference>
<evidence type="ECO:0000256" key="4">
    <source>
        <dbReference type="ARBA" id="ARBA00022782"/>
    </source>
</evidence>
<evidence type="ECO:0000256" key="3">
    <source>
        <dbReference type="ARBA" id="ARBA00022553"/>
    </source>
</evidence>
<organism evidence="14 15">
    <name type="scientific">Galemys pyrenaicus</name>
    <name type="common">Iberian desman</name>
    <name type="synonym">Pyrenean desman</name>
    <dbReference type="NCBI Taxonomy" id="202257"/>
    <lineage>
        <taxon>Eukaryota</taxon>
        <taxon>Metazoa</taxon>
        <taxon>Chordata</taxon>
        <taxon>Craniata</taxon>
        <taxon>Vertebrata</taxon>
        <taxon>Euteleostomi</taxon>
        <taxon>Mammalia</taxon>
        <taxon>Eutheria</taxon>
        <taxon>Laurasiatheria</taxon>
        <taxon>Eulipotyphla</taxon>
        <taxon>Talpidae</taxon>
        <taxon>Galemys</taxon>
    </lineage>
</organism>
<proteinExistence type="predicted"/>
<evidence type="ECO:0000313" key="14">
    <source>
        <dbReference type="EMBL" id="KAG8518428.1"/>
    </source>
</evidence>
<dbReference type="InterPro" id="IPR036388">
    <property type="entry name" value="WH-like_DNA-bd_sf"/>
</dbReference>
<keyword evidence="6" id="KW-0744">Spermatogenesis</keyword>
<keyword evidence="5" id="KW-0156">Chromatin regulator</keyword>
<keyword evidence="10" id="KW-0539">Nucleus</keyword>
<dbReference type="GO" id="GO:0030154">
    <property type="term" value="P:cell differentiation"/>
    <property type="evidence" value="ECO:0007669"/>
    <property type="project" value="UniProtKB-KW"/>
</dbReference>
<keyword evidence="8" id="KW-0238">DNA-binding</keyword>
<keyword evidence="7" id="KW-0805">Transcription regulation</keyword>
<evidence type="ECO:0000256" key="6">
    <source>
        <dbReference type="ARBA" id="ARBA00022871"/>
    </source>
</evidence>
<gene>
    <name evidence="14" type="ORF">J0S82_000088</name>
</gene>
<evidence type="ECO:0000256" key="2">
    <source>
        <dbReference type="ARBA" id="ARBA00022473"/>
    </source>
</evidence>
<dbReference type="InterPro" id="IPR005818">
    <property type="entry name" value="Histone_H1/H5_H15"/>
</dbReference>
<dbReference type="GO" id="GO:0003677">
    <property type="term" value="F:DNA binding"/>
    <property type="evidence" value="ECO:0007669"/>
    <property type="project" value="UniProtKB-KW"/>
</dbReference>
<dbReference type="GO" id="GO:0030261">
    <property type="term" value="P:chromosome condensation"/>
    <property type="evidence" value="ECO:0007669"/>
    <property type="project" value="UniProtKB-ARBA"/>
</dbReference>
<evidence type="ECO:0000256" key="12">
    <source>
        <dbReference type="SAM" id="MobiDB-lite"/>
    </source>
</evidence>
<keyword evidence="1" id="KW-0158">Chromosome</keyword>
<sequence length="175" mass="19450">MQKDTLLPPPPAPLASNTALGAGSQATMSGVPSKSETEHPKIHRKPSISKVILRAVEDAGTRHHVSLATLKKAVASTGYNMTQNAWRFKLVLKRLVEKGMLKQVTGKGALGSFRMGKNHASKRKLKAKRERLRQRSRLLQHGQRRPGQRKLLLGSRQGQKRLFKGARRAAKSRRN</sequence>
<evidence type="ECO:0000256" key="11">
    <source>
        <dbReference type="ARBA" id="ARBA00055987"/>
    </source>
</evidence>
<dbReference type="AlphaFoldDB" id="A0A8J6ACW6"/>
<evidence type="ECO:0000256" key="5">
    <source>
        <dbReference type="ARBA" id="ARBA00022853"/>
    </source>
</evidence>
<evidence type="ECO:0000259" key="13">
    <source>
        <dbReference type="PROSITE" id="PS51504"/>
    </source>
</evidence>
<dbReference type="Gene3D" id="1.10.10.10">
    <property type="entry name" value="Winged helix-like DNA-binding domain superfamily/Winged helix DNA-binding domain"/>
    <property type="match status" value="1"/>
</dbReference>
<feature type="region of interest" description="Disordered" evidence="12">
    <location>
        <begin position="1"/>
        <end position="47"/>
    </location>
</feature>
<dbReference type="PROSITE" id="PS51504">
    <property type="entry name" value="H15"/>
    <property type="match status" value="1"/>
</dbReference>
<dbReference type="FunFam" id="1.10.10.10:FF:000724">
    <property type="entry name" value="Histone H1-like protein in spermatids 1"/>
    <property type="match status" value="1"/>
</dbReference>
<feature type="domain" description="H15" evidence="13">
    <location>
        <begin position="44"/>
        <end position="117"/>
    </location>
</feature>
<evidence type="ECO:0000313" key="15">
    <source>
        <dbReference type="Proteomes" id="UP000700334"/>
    </source>
</evidence>
<dbReference type="InterPro" id="IPR036390">
    <property type="entry name" value="WH_DNA-bd_sf"/>
</dbReference>
<evidence type="ECO:0000256" key="1">
    <source>
        <dbReference type="ARBA" id="ARBA00022454"/>
    </source>
</evidence>
<keyword evidence="3" id="KW-0597">Phosphoprotein</keyword>
<dbReference type="Proteomes" id="UP000700334">
    <property type="component" value="Unassembled WGS sequence"/>
</dbReference>
<dbReference type="GO" id="GO:0000786">
    <property type="term" value="C:nucleosome"/>
    <property type="evidence" value="ECO:0007669"/>
    <property type="project" value="InterPro"/>
</dbReference>